<sequence length="414" mass="45440">MEAEEIHEIIERMRQIGNDTQDWEVKEAAKKLPTTFVDTLSAFSNTQGGTVILGVSEKNGFTPVPGFRARRMQDAVSEACQKLTPRVRPIIEVVPFEGSNILVAQVPAMRPADRPCYITTRGIYQGSFVRTGDGDHKLTAYEIDRMLEMKEQPLFDNDLIPGAEVSDLDPDLLGPFLARQKGLHPHVFADKSDLWILSGLHVLRPDGKTHRPTLGGLMALGTFPQQFQPRLNVIICQEGKDDRTIIGPIPLMVADAVDEVTKRAKAHGGRESQGRGASDYPTAVLREAITNALVHRDYSPEARSFPVKISLFDDRIEILNPGGLYGNITAESLVDARVSPARNQYLANILETTPAVGGGYVLAHRGSGYHAMSQELKSALLPPPSPISTLAYFQLTLYKSPPSLGINGDQRLCL</sequence>
<gene>
    <name evidence="2" type="ORF">HMPREF0620_0120</name>
</gene>
<dbReference type="Gene3D" id="3.30.565.60">
    <property type="match status" value="1"/>
</dbReference>
<dbReference type="InterPro" id="IPR007421">
    <property type="entry name" value="Schlafen_AlbA_2_dom"/>
</dbReference>
<dbReference type="RefSeq" id="WP_006288553.1">
    <property type="nucleotide sequence ID" value="NZ_AP012333.1"/>
</dbReference>
<dbReference type="eggNOG" id="COG2865">
    <property type="taxonomic scope" value="Bacteria"/>
</dbReference>
<protein>
    <submittedName>
        <fullName evidence="2">Divergent AAA domain protein</fullName>
    </submittedName>
</protein>
<dbReference type="Pfam" id="PF04326">
    <property type="entry name" value="SLFN_AlbA_2"/>
    <property type="match status" value="1"/>
</dbReference>
<dbReference type="EMBL" id="AEON01000001">
    <property type="protein sequence ID" value="EFT83115.1"/>
    <property type="molecule type" value="Genomic_DNA"/>
</dbReference>
<dbReference type="HOGENOM" id="CLU_024970_6_0_11"/>
<accession>E6JZ21</accession>
<dbReference type="InterPro" id="IPR038461">
    <property type="entry name" value="Schlafen_AlbA_2_dom_sf"/>
</dbReference>
<evidence type="ECO:0000313" key="3">
    <source>
        <dbReference type="Proteomes" id="UP000004946"/>
    </source>
</evidence>
<dbReference type="PATRIC" id="fig|864564.6.peg.1597"/>
<keyword evidence="3" id="KW-1185">Reference proteome</keyword>
<evidence type="ECO:0000313" key="2">
    <source>
        <dbReference type="EMBL" id="EFT83115.1"/>
    </source>
</evidence>
<reference evidence="2 3" key="1">
    <citation type="submission" date="2010-12" db="EMBL/GenBank/DDBJ databases">
        <authorList>
            <person name="Muzny D."/>
            <person name="Qin X."/>
            <person name="Buhay C."/>
            <person name="Dugan-Rocha S."/>
            <person name="Ding Y."/>
            <person name="Chen G."/>
            <person name="Hawes A."/>
            <person name="Holder M."/>
            <person name="Jhangiani S."/>
            <person name="Johnson A."/>
            <person name="Khan Z."/>
            <person name="Li Z."/>
            <person name="Liu W."/>
            <person name="Liu X."/>
            <person name="Perez L."/>
            <person name="Shen H."/>
            <person name="Wang Q."/>
            <person name="Watt J."/>
            <person name="Xi L."/>
            <person name="Xin Y."/>
            <person name="Zhou J."/>
            <person name="Deng J."/>
            <person name="Jiang H."/>
            <person name="Liu Y."/>
            <person name="Qu J."/>
            <person name="Song X.-Z."/>
            <person name="Zhang L."/>
            <person name="Villasana D."/>
            <person name="Johnson A."/>
            <person name="Liu J."/>
            <person name="Liyanage D."/>
            <person name="Lorensuhewa L."/>
            <person name="Robinson T."/>
            <person name="Song A."/>
            <person name="Song B.-B."/>
            <person name="Dinh H."/>
            <person name="Thornton R."/>
            <person name="Coyle M."/>
            <person name="Francisco L."/>
            <person name="Jackson L."/>
            <person name="Javaid M."/>
            <person name="Korchina V."/>
            <person name="Kovar C."/>
            <person name="Mata R."/>
            <person name="Mathew T."/>
            <person name="Ngo R."/>
            <person name="Nguyen L."/>
            <person name="Nguyen N."/>
            <person name="Okwuonu G."/>
            <person name="Ongeri F."/>
            <person name="Pham C."/>
            <person name="Simmons D."/>
            <person name="Wilczek-Boney K."/>
            <person name="Hale W."/>
            <person name="Jakkamsetti A."/>
            <person name="Pham P."/>
            <person name="Ruth R."/>
            <person name="San Lucas F."/>
            <person name="Warren J."/>
            <person name="Zhang J."/>
            <person name="Zhao Z."/>
            <person name="Zhou C."/>
            <person name="Zhu D."/>
            <person name="Lee S."/>
            <person name="Bess C."/>
            <person name="Blankenburg K."/>
            <person name="Forbes L."/>
            <person name="Fu Q."/>
            <person name="Gubbala S."/>
            <person name="Hirani K."/>
            <person name="Jayaseelan J.C."/>
            <person name="Lara F."/>
            <person name="Munidasa M."/>
            <person name="Palculict T."/>
            <person name="Patil S."/>
            <person name="Pu L.-L."/>
            <person name="Saada N."/>
            <person name="Tang L."/>
            <person name="Weissenberger G."/>
            <person name="Zhu Y."/>
            <person name="Hemphill L."/>
            <person name="Shang Y."/>
            <person name="Youmans B."/>
            <person name="Ayvaz T."/>
            <person name="Ross M."/>
            <person name="Santibanez J."/>
            <person name="Aqrawi P."/>
            <person name="Gross S."/>
            <person name="Joshi V."/>
            <person name="Fowler G."/>
            <person name="Nazareth L."/>
            <person name="Reid J."/>
            <person name="Worley K."/>
            <person name="Petrosino J."/>
            <person name="Highlander S."/>
            <person name="Gibbs R."/>
        </authorList>
    </citation>
    <scope>NUCLEOTIDE SEQUENCE [LARGE SCALE GENOMIC DNA]</scope>
    <source>
        <strain evidence="2 3">DSM 10105</strain>
    </source>
</reference>
<dbReference type="Proteomes" id="UP000004946">
    <property type="component" value="Chromosome"/>
</dbReference>
<dbReference type="KEGG" id="pdo:PSDT_1456"/>
<dbReference type="InterPro" id="IPR038475">
    <property type="entry name" value="RecG_C_sf"/>
</dbReference>
<comment type="caution">
    <text evidence="2">The sequence shown here is derived from an EMBL/GenBank/DDBJ whole genome shotgun (WGS) entry which is preliminary data.</text>
</comment>
<proteinExistence type="predicted"/>
<evidence type="ECO:0000259" key="1">
    <source>
        <dbReference type="Pfam" id="PF04326"/>
    </source>
</evidence>
<feature type="domain" description="Schlafen AlbA-2" evidence="1">
    <location>
        <begin position="20"/>
        <end position="138"/>
    </location>
</feature>
<organism evidence="2 3">
    <name type="scientific">Parascardovia denticolens DSM 10105 = JCM 12538</name>
    <dbReference type="NCBI Taxonomy" id="864564"/>
    <lineage>
        <taxon>Bacteria</taxon>
        <taxon>Bacillati</taxon>
        <taxon>Actinomycetota</taxon>
        <taxon>Actinomycetes</taxon>
        <taxon>Bifidobacteriales</taxon>
        <taxon>Bifidobacteriaceae</taxon>
        <taxon>Parascardovia</taxon>
    </lineage>
</organism>
<dbReference type="AlphaFoldDB" id="E6JZ21"/>
<dbReference type="Gene3D" id="3.30.950.30">
    <property type="entry name" value="Schlafen, AAA domain"/>
    <property type="match status" value="1"/>
</dbReference>
<dbReference type="Pfam" id="PF13749">
    <property type="entry name" value="HATPase_c_4"/>
    <property type="match status" value="1"/>
</dbReference>
<name>E6JZ21_PARDN</name>
<dbReference type="PANTHER" id="PTHR30595">
    <property type="entry name" value="GLPR-RELATED TRANSCRIPTIONAL REPRESSOR"/>
    <property type="match status" value="1"/>
</dbReference>
<dbReference type="PANTHER" id="PTHR30595:SF6">
    <property type="entry name" value="SCHLAFEN ALBA-2 DOMAIN-CONTAINING PROTEIN"/>
    <property type="match status" value="1"/>
</dbReference>